<protein>
    <submittedName>
        <fullName evidence="2">Uncharacterized protein</fullName>
    </submittedName>
</protein>
<dbReference type="STRING" id="734.B0187_00970"/>
<gene>
    <name evidence="2" type="ORF">B0187_00970</name>
</gene>
<organism evidence="2 3">
    <name type="scientific">Haemophilus paracuniculus</name>
    <dbReference type="NCBI Taxonomy" id="734"/>
    <lineage>
        <taxon>Bacteria</taxon>
        <taxon>Pseudomonadati</taxon>
        <taxon>Pseudomonadota</taxon>
        <taxon>Gammaproteobacteria</taxon>
        <taxon>Pasteurellales</taxon>
        <taxon>Pasteurellaceae</taxon>
        <taxon>Haemophilus</taxon>
    </lineage>
</organism>
<dbReference type="Proteomes" id="UP000190867">
    <property type="component" value="Unassembled WGS sequence"/>
</dbReference>
<sequence>MNKFIPKLLARLGEDLRKAGYLVGIGFIGIIVSNDQMSVLEGFALLMWGFYIWGFGHFCIYLSDKLTDKHQQGDR</sequence>
<keyword evidence="1" id="KW-1133">Transmembrane helix</keyword>
<feature type="transmembrane region" description="Helical" evidence="1">
    <location>
        <begin position="43"/>
        <end position="62"/>
    </location>
</feature>
<accession>A0A1T0AW69</accession>
<proteinExistence type="predicted"/>
<keyword evidence="1" id="KW-0812">Transmembrane</keyword>
<evidence type="ECO:0000313" key="2">
    <source>
        <dbReference type="EMBL" id="OOS00896.1"/>
    </source>
</evidence>
<evidence type="ECO:0000256" key="1">
    <source>
        <dbReference type="SAM" id="Phobius"/>
    </source>
</evidence>
<feature type="transmembrane region" description="Helical" evidence="1">
    <location>
        <begin position="20"/>
        <end position="37"/>
    </location>
</feature>
<name>A0A1T0AW69_9PAST</name>
<keyword evidence="3" id="KW-1185">Reference proteome</keyword>
<dbReference type="AlphaFoldDB" id="A0A1T0AW69"/>
<keyword evidence="1" id="KW-0472">Membrane</keyword>
<evidence type="ECO:0000313" key="3">
    <source>
        <dbReference type="Proteomes" id="UP000190867"/>
    </source>
</evidence>
<dbReference type="EMBL" id="MUYA01000001">
    <property type="protein sequence ID" value="OOS00896.1"/>
    <property type="molecule type" value="Genomic_DNA"/>
</dbReference>
<comment type="caution">
    <text evidence="2">The sequence shown here is derived from an EMBL/GenBank/DDBJ whole genome shotgun (WGS) entry which is preliminary data.</text>
</comment>
<dbReference type="RefSeq" id="WP_078235906.1">
    <property type="nucleotide sequence ID" value="NZ_MUYA01000001.1"/>
</dbReference>
<dbReference type="OrthoDB" id="5679366at2"/>
<reference evidence="2 3" key="1">
    <citation type="submission" date="2017-02" db="EMBL/GenBank/DDBJ databases">
        <title>Draft genome sequence of Haemophilus paracuniculus CCUG 43573 type strain.</title>
        <authorList>
            <person name="Engstrom-Jakobsson H."/>
            <person name="Salva-Serra F."/>
            <person name="Thorell K."/>
            <person name="Gonzales-Siles L."/>
            <person name="Karlsson R."/>
            <person name="Boulund F."/>
            <person name="Engstrand L."/>
            <person name="Kristiansson E."/>
            <person name="Moore E."/>
        </authorList>
    </citation>
    <scope>NUCLEOTIDE SEQUENCE [LARGE SCALE GENOMIC DNA]</scope>
    <source>
        <strain evidence="2 3">CCUG 43573</strain>
    </source>
</reference>